<name>A0A2N7WD02_9BURK</name>
<evidence type="ECO:0000256" key="1">
    <source>
        <dbReference type="SAM" id="MobiDB-lite"/>
    </source>
</evidence>
<sequence>MTSKDVRKARQSHGRNALNPALPMSAALQALGSHLRDARRAPSSRRPQNRAAQAITKGK</sequence>
<dbReference type="Proteomes" id="UP000494205">
    <property type="component" value="Unassembled WGS sequence"/>
</dbReference>
<evidence type="ECO:0000313" key="2">
    <source>
        <dbReference type="EMBL" id="CAB3744258.1"/>
    </source>
</evidence>
<gene>
    <name evidence="3" type="ORF">C0Z16_25070</name>
    <name evidence="2" type="ORF">LMG27174_07142</name>
</gene>
<dbReference type="Proteomes" id="UP000235659">
    <property type="component" value="Unassembled WGS sequence"/>
</dbReference>
<dbReference type="EMBL" id="PNXY01000021">
    <property type="protein sequence ID" value="PMS27300.1"/>
    <property type="molecule type" value="Genomic_DNA"/>
</dbReference>
<feature type="region of interest" description="Disordered" evidence="1">
    <location>
        <begin position="1"/>
        <end position="59"/>
    </location>
</feature>
<dbReference type="EMBL" id="CADIJZ010000069">
    <property type="protein sequence ID" value="CAB3744258.1"/>
    <property type="molecule type" value="Genomic_DNA"/>
</dbReference>
<protein>
    <submittedName>
        <fullName evidence="2">Uncharacterized protein</fullName>
    </submittedName>
</protein>
<evidence type="ECO:0000313" key="3">
    <source>
        <dbReference type="EMBL" id="PMS27300.1"/>
    </source>
</evidence>
<reference evidence="2 5" key="2">
    <citation type="submission" date="2020-04" db="EMBL/GenBank/DDBJ databases">
        <authorList>
            <person name="De Canck E."/>
        </authorList>
    </citation>
    <scope>NUCLEOTIDE SEQUENCE [LARGE SCALE GENOMIC DNA]</scope>
    <source>
        <strain evidence="2 5">LMG 27174</strain>
    </source>
</reference>
<accession>A0A2N7WD02</accession>
<evidence type="ECO:0000313" key="4">
    <source>
        <dbReference type="Proteomes" id="UP000235659"/>
    </source>
</evidence>
<evidence type="ECO:0000313" key="5">
    <source>
        <dbReference type="Proteomes" id="UP000494205"/>
    </source>
</evidence>
<organism evidence="2 5">
    <name type="scientific">Paraburkholderia rhynchosiae</name>
    <dbReference type="NCBI Taxonomy" id="487049"/>
    <lineage>
        <taxon>Bacteria</taxon>
        <taxon>Pseudomonadati</taxon>
        <taxon>Pseudomonadota</taxon>
        <taxon>Betaproteobacteria</taxon>
        <taxon>Burkholderiales</taxon>
        <taxon>Burkholderiaceae</taxon>
        <taxon>Paraburkholderia</taxon>
    </lineage>
</organism>
<proteinExistence type="predicted"/>
<dbReference type="AlphaFoldDB" id="A0A2N7WD02"/>
<keyword evidence="4" id="KW-1185">Reference proteome</keyword>
<dbReference type="RefSeq" id="WP_102634765.1">
    <property type="nucleotide sequence ID" value="NZ_CADIJZ010000069.1"/>
</dbReference>
<reference evidence="3 4" key="1">
    <citation type="submission" date="2018-01" db="EMBL/GenBank/DDBJ databases">
        <title>Whole genome analyses suggest that Burkholderia sensu lato contains two further novel genera in the rhizoxinica-symbiotica group Mycetohabitans gen. nov., and Trinickia gen. nov.: implications for the evolution of diazotrophy and nodulation in the Burkholderiaceae.</title>
        <authorList>
            <person name="Estrada-de los Santos P."/>
            <person name="Palmer M."/>
            <person name="Chavez-Ramirez B."/>
            <person name="Beukes C."/>
            <person name="Steenkamp E.T."/>
            <person name="Hirsch A.M."/>
            <person name="Manyaka P."/>
            <person name="Maluk M."/>
            <person name="Lafos M."/>
            <person name="Crook M."/>
            <person name="Gross E."/>
            <person name="Simon M.F."/>
            <person name="Bueno dos Reis Junior F."/>
            <person name="Poole P.S."/>
            <person name="Venter S.N."/>
            <person name="James E.K."/>
        </authorList>
    </citation>
    <scope>NUCLEOTIDE SEQUENCE [LARGE SCALE GENOMIC DNA]</scope>
    <source>
        <strain evidence="3 4">WSM 3937</strain>
    </source>
</reference>